<feature type="non-terminal residue" evidence="1">
    <location>
        <position position="1"/>
    </location>
</feature>
<dbReference type="EMBL" id="JAVRRA010011582">
    <property type="protein sequence ID" value="KAK5240072.1"/>
    <property type="molecule type" value="Genomic_DNA"/>
</dbReference>
<dbReference type="Proteomes" id="UP001357485">
    <property type="component" value="Unassembled WGS sequence"/>
</dbReference>
<feature type="non-terminal residue" evidence="1">
    <location>
        <position position="159"/>
    </location>
</feature>
<proteinExistence type="predicted"/>
<evidence type="ECO:0000313" key="2">
    <source>
        <dbReference type="Proteomes" id="UP001357485"/>
    </source>
</evidence>
<protein>
    <submittedName>
        <fullName evidence="1">Uncharacterized protein</fullName>
    </submittedName>
</protein>
<reference evidence="1 2" key="1">
    <citation type="submission" date="2023-08" db="EMBL/GenBank/DDBJ databases">
        <title>Black Yeasts Isolated from many extreme environments.</title>
        <authorList>
            <person name="Coleine C."/>
            <person name="Stajich J.E."/>
            <person name="Selbmann L."/>
        </authorList>
    </citation>
    <scope>NUCLEOTIDE SEQUENCE [LARGE SCALE GENOMIC DNA]</scope>
    <source>
        <strain evidence="1 2">CCFEE 536</strain>
    </source>
</reference>
<gene>
    <name evidence="1" type="ORF">LTR16_011143</name>
</gene>
<sequence>LQNIADANTRTARGEEHRGDRLRVERTISSEVVAAYVDALISTLRVGVGKRGTVPGTILLRIKLLKAFLEDFRMGLGNSSWDAIIVRFVESQGIDIERDPGMMEGILDLSPSFGQELESVNAPLELYPPSLTPTYVLDGSAAALGLLHRTLRAYIEANN</sequence>
<organism evidence="1 2">
    <name type="scientific">Cryomyces antarcticus</name>
    <dbReference type="NCBI Taxonomy" id="329879"/>
    <lineage>
        <taxon>Eukaryota</taxon>
        <taxon>Fungi</taxon>
        <taxon>Dikarya</taxon>
        <taxon>Ascomycota</taxon>
        <taxon>Pezizomycotina</taxon>
        <taxon>Dothideomycetes</taxon>
        <taxon>Dothideomycetes incertae sedis</taxon>
        <taxon>Cryomyces</taxon>
    </lineage>
</organism>
<evidence type="ECO:0000313" key="1">
    <source>
        <dbReference type="EMBL" id="KAK5240072.1"/>
    </source>
</evidence>
<comment type="caution">
    <text evidence="1">The sequence shown here is derived from an EMBL/GenBank/DDBJ whole genome shotgun (WGS) entry which is preliminary data.</text>
</comment>
<name>A0ABR0LSM2_9PEZI</name>
<accession>A0ABR0LSM2</accession>
<keyword evidence="2" id="KW-1185">Reference proteome</keyword>